<dbReference type="PANTHER" id="PTHR24171:SF8">
    <property type="entry name" value="BRCA1-ASSOCIATED RING DOMAIN PROTEIN 1"/>
    <property type="match status" value="1"/>
</dbReference>
<keyword evidence="2 3" id="KW-0040">ANK repeat</keyword>
<dbReference type="EMBL" id="GBEZ01008426">
    <property type="protein sequence ID" value="JAC77113.1"/>
    <property type="molecule type" value="Transcribed_RNA"/>
</dbReference>
<dbReference type="GO" id="GO:0004842">
    <property type="term" value="F:ubiquitin-protein transferase activity"/>
    <property type="evidence" value="ECO:0007669"/>
    <property type="project" value="TreeGrafter"/>
</dbReference>
<evidence type="ECO:0000256" key="1">
    <source>
        <dbReference type="ARBA" id="ARBA00022737"/>
    </source>
</evidence>
<protein>
    <submittedName>
        <fullName evidence="5">Achain crystal structure of engineered northeast structural genomics consortium target</fullName>
    </submittedName>
</protein>
<dbReference type="InterPro" id="IPR002110">
    <property type="entry name" value="Ankyrin_rpt"/>
</dbReference>
<evidence type="ECO:0000256" key="4">
    <source>
        <dbReference type="SAM" id="MobiDB-lite"/>
    </source>
</evidence>
<feature type="region of interest" description="Disordered" evidence="4">
    <location>
        <begin position="138"/>
        <end position="204"/>
    </location>
</feature>
<dbReference type="GO" id="GO:0085020">
    <property type="term" value="P:protein K6-linked ubiquitination"/>
    <property type="evidence" value="ECO:0007669"/>
    <property type="project" value="TreeGrafter"/>
</dbReference>
<reference evidence="5" key="1">
    <citation type="submission" date="2014-05" db="EMBL/GenBank/DDBJ databases">
        <title>The transcriptome of the halophilic microalga Tetraselmis sp. GSL018 isolated from the Great Salt Lake, Utah.</title>
        <authorList>
            <person name="Jinkerson R.E."/>
            <person name="D'Adamo S."/>
            <person name="Posewitz M.C."/>
        </authorList>
    </citation>
    <scope>NUCLEOTIDE SEQUENCE</scope>
    <source>
        <strain evidence="5">GSL018</strain>
    </source>
</reference>
<feature type="repeat" description="ANK" evidence="3">
    <location>
        <begin position="41"/>
        <end position="73"/>
    </location>
</feature>
<feature type="repeat" description="ANK" evidence="3">
    <location>
        <begin position="74"/>
        <end position="106"/>
    </location>
</feature>
<dbReference type="AlphaFoldDB" id="A0A061RYW1"/>
<name>A0A061RYW1_9CHLO</name>
<dbReference type="PROSITE" id="PS50088">
    <property type="entry name" value="ANK_REPEAT"/>
    <property type="match status" value="2"/>
</dbReference>
<feature type="compositionally biased region" description="Low complexity" evidence="4">
    <location>
        <begin position="138"/>
        <end position="156"/>
    </location>
</feature>
<dbReference type="Gene3D" id="1.25.40.20">
    <property type="entry name" value="Ankyrin repeat-containing domain"/>
    <property type="match status" value="1"/>
</dbReference>
<sequence length="204" mass="21241">MALSLVRADEIFLSAVIQGKIERVRDMLDRGNAQVNASCQYLATPLHWAASYDHADVCALLIERGARVNATAVDGSTPLHFAARESCPTAAATLLRHGAQPEARNSSGQTPAELLYDLEDDEDDKAIAKLLASAAQPRAEAAETAGDRSAAAARLPPRCPAPRPQAAPARSCTAIGTDTEPSHTEGTSTGAVVASVSRGMSTPA</sequence>
<dbReference type="InterPro" id="IPR036770">
    <property type="entry name" value="Ankyrin_rpt-contain_sf"/>
</dbReference>
<gene>
    <name evidence="5" type="ORF">TSPGSL018_18489</name>
</gene>
<dbReference type="Pfam" id="PF12796">
    <property type="entry name" value="Ank_2"/>
    <property type="match status" value="1"/>
</dbReference>
<dbReference type="PANTHER" id="PTHR24171">
    <property type="entry name" value="ANKYRIN REPEAT DOMAIN-CONTAINING PROTEIN 39-RELATED"/>
    <property type="match status" value="1"/>
</dbReference>
<accession>A0A061RYW1</accession>
<dbReference type="SUPFAM" id="SSF48403">
    <property type="entry name" value="Ankyrin repeat"/>
    <property type="match status" value="1"/>
</dbReference>
<organism evidence="5">
    <name type="scientific">Tetraselmis sp. GSL018</name>
    <dbReference type="NCBI Taxonomy" id="582737"/>
    <lineage>
        <taxon>Eukaryota</taxon>
        <taxon>Viridiplantae</taxon>
        <taxon>Chlorophyta</taxon>
        <taxon>core chlorophytes</taxon>
        <taxon>Chlorodendrophyceae</taxon>
        <taxon>Chlorodendrales</taxon>
        <taxon>Chlorodendraceae</taxon>
        <taxon>Tetraselmis</taxon>
    </lineage>
</organism>
<evidence type="ECO:0000256" key="3">
    <source>
        <dbReference type="PROSITE-ProRule" id="PRU00023"/>
    </source>
</evidence>
<keyword evidence="1" id="KW-0677">Repeat</keyword>
<evidence type="ECO:0000313" key="5">
    <source>
        <dbReference type="EMBL" id="JAC77113.1"/>
    </source>
</evidence>
<proteinExistence type="predicted"/>
<dbReference type="SMART" id="SM00248">
    <property type="entry name" value="ANK"/>
    <property type="match status" value="3"/>
</dbReference>
<dbReference type="PROSITE" id="PS50297">
    <property type="entry name" value="ANK_REP_REGION"/>
    <property type="match status" value="2"/>
</dbReference>
<evidence type="ECO:0000256" key="2">
    <source>
        <dbReference type="ARBA" id="ARBA00023043"/>
    </source>
</evidence>